<feature type="transmembrane region" description="Helical" evidence="7">
    <location>
        <begin position="275"/>
        <end position="294"/>
    </location>
</feature>
<comment type="subcellular location">
    <subcellularLocation>
        <location evidence="1">Endomembrane system</location>
        <topology evidence="1">Multi-pass membrane protein</topology>
    </subcellularLocation>
</comment>
<dbReference type="VEuPathDB" id="TrichDB:TVAGG3_0847060"/>
<dbReference type="EMBL" id="DS113861">
    <property type="protein sequence ID" value="EAX94379.1"/>
    <property type="molecule type" value="Genomic_DNA"/>
</dbReference>
<reference evidence="9" key="2">
    <citation type="journal article" date="2007" name="Science">
        <title>Draft genome sequence of the sexually transmitted pathogen Trichomonas vaginalis.</title>
        <authorList>
            <person name="Carlton J.M."/>
            <person name="Hirt R.P."/>
            <person name="Silva J.C."/>
            <person name="Delcher A.L."/>
            <person name="Schatz M."/>
            <person name="Zhao Q."/>
            <person name="Wortman J.R."/>
            <person name="Bidwell S.L."/>
            <person name="Alsmark U.C.M."/>
            <person name="Besteiro S."/>
            <person name="Sicheritz-Ponten T."/>
            <person name="Noel C.J."/>
            <person name="Dacks J.B."/>
            <person name="Foster P.G."/>
            <person name="Simillion C."/>
            <person name="Van de Peer Y."/>
            <person name="Miranda-Saavedra D."/>
            <person name="Barton G.J."/>
            <person name="Westrop G.D."/>
            <person name="Mueller S."/>
            <person name="Dessi D."/>
            <person name="Fiori P.L."/>
            <person name="Ren Q."/>
            <person name="Paulsen I."/>
            <person name="Zhang H."/>
            <person name="Bastida-Corcuera F.D."/>
            <person name="Simoes-Barbosa A."/>
            <person name="Brown M.T."/>
            <person name="Hayes R.D."/>
            <person name="Mukherjee M."/>
            <person name="Okumura C.Y."/>
            <person name="Schneider R."/>
            <person name="Smith A.J."/>
            <person name="Vanacova S."/>
            <person name="Villalvazo M."/>
            <person name="Haas B.J."/>
            <person name="Pertea M."/>
            <person name="Feldblyum T.V."/>
            <person name="Utterback T.R."/>
            <person name="Shu C.L."/>
            <person name="Osoegawa K."/>
            <person name="de Jong P.J."/>
            <person name="Hrdy I."/>
            <person name="Horvathova L."/>
            <person name="Zubacova Z."/>
            <person name="Dolezal P."/>
            <person name="Malik S.B."/>
            <person name="Logsdon J.M. Jr."/>
            <person name="Henze K."/>
            <person name="Gupta A."/>
            <person name="Wang C.C."/>
            <person name="Dunne R.L."/>
            <person name="Upcroft J.A."/>
            <person name="Upcroft P."/>
            <person name="White O."/>
            <person name="Salzberg S.L."/>
            <person name="Tang P."/>
            <person name="Chiu C.-H."/>
            <person name="Lee Y.-S."/>
            <person name="Embley T.M."/>
            <person name="Coombs G.H."/>
            <person name="Mottram J.C."/>
            <person name="Tachezy J."/>
            <person name="Fraser-Liggett C.M."/>
            <person name="Johnson P.J."/>
        </authorList>
    </citation>
    <scope>NUCLEOTIDE SEQUENCE [LARGE SCALE GENOMIC DNA]</scope>
    <source>
        <strain evidence="9">G3</strain>
    </source>
</reference>
<reference evidence="9" key="1">
    <citation type="submission" date="2006-10" db="EMBL/GenBank/DDBJ databases">
        <authorList>
            <person name="Amadeo P."/>
            <person name="Zhao Q."/>
            <person name="Wortman J."/>
            <person name="Fraser-Liggett C."/>
            <person name="Carlton J."/>
        </authorList>
    </citation>
    <scope>NUCLEOTIDE SEQUENCE</scope>
    <source>
        <strain evidence="9">G3</strain>
    </source>
</reference>
<feature type="domain" description="Sodium/calcium exchanger membrane region" evidence="8">
    <location>
        <begin position="144"/>
        <end position="292"/>
    </location>
</feature>
<feature type="transmembrane region" description="Helical" evidence="7">
    <location>
        <begin position="217"/>
        <end position="236"/>
    </location>
</feature>
<dbReference type="OrthoDB" id="16982at2759"/>
<feature type="transmembrane region" description="Helical" evidence="7">
    <location>
        <begin position="95"/>
        <end position="118"/>
    </location>
</feature>
<dbReference type="InterPro" id="IPR004837">
    <property type="entry name" value="NaCa_Exmemb"/>
</dbReference>
<dbReference type="SMR" id="A2FL53"/>
<dbReference type="PANTHER" id="PTHR31503:SF10">
    <property type="entry name" value="VNX1 PROTEIN"/>
    <property type="match status" value="1"/>
</dbReference>
<evidence type="ECO:0000256" key="6">
    <source>
        <dbReference type="ARBA" id="ARBA00023136"/>
    </source>
</evidence>
<dbReference type="VEuPathDB" id="TrichDB:TVAG_068470"/>
<proteinExistence type="predicted"/>
<keyword evidence="10" id="KW-1185">Reference proteome</keyword>
<name>A2FL53_TRIV3</name>
<evidence type="ECO:0000256" key="5">
    <source>
        <dbReference type="ARBA" id="ARBA00023065"/>
    </source>
</evidence>
<gene>
    <name evidence="9" type="ORF">TVAG_068470</name>
</gene>
<keyword evidence="5" id="KW-0406">Ion transport</keyword>
<dbReference type="GO" id="GO:0015369">
    <property type="term" value="F:calcium:proton antiporter activity"/>
    <property type="evidence" value="ECO:0000318"/>
    <property type="project" value="GO_Central"/>
</dbReference>
<evidence type="ECO:0000256" key="4">
    <source>
        <dbReference type="ARBA" id="ARBA00022989"/>
    </source>
</evidence>
<keyword evidence="4 7" id="KW-1133">Transmembrane helix</keyword>
<organism evidence="9 10">
    <name type="scientific">Trichomonas vaginalis (strain ATCC PRA-98 / G3)</name>
    <dbReference type="NCBI Taxonomy" id="412133"/>
    <lineage>
        <taxon>Eukaryota</taxon>
        <taxon>Metamonada</taxon>
        <taxon>Parabasalia</taxon>
        <taxon>Trichomonadida</taxon>
        <taxon>Trichomonadidae</taxon>
        <taxon>Trichomonas</taxon>
    </lineage>
</organism>
<dbReference type="GO" id="GO:0070588">
    <property type="term" value="P:calcium ion transmembrane transport"/>
    <property type="evidence" value="ECO:0000318"/>
    <property type="project" value="GO_Central"/>
</dbReference>
<dbReference type="GO" id="GO:0016020">
    <property type="term" value="C:membrane"/>
    <property type="evidence" value="ECO:0007669"/>
    <property type="project" value="InterPro"/>
</dbReference>
<dbReference type="InParanoid" id="A2FL53"/>
<keyword evidence="6 7" id="KW-0472">Membrane</keyword>
<keyword evidence="3 7" id="KW-0812">Transmembrane</keyword>
<dbReference type="PANTHER" id="PTHR31503">
    <property type="entry name" value="VACUOLAR CALCIUM ION TRANSPORTER"/>
    <property type="match status" value="1"/>
</dbReference>
<keyword evidence="2" id="KW-0813">Transport</keyword>
<dbReference type="Pfam" id="PF01699">
    <property type="entry name" value="Na_Ca_ex"/>
    <property type="match status" value="1"/>
</dbReference>
<evidence type="ECO:0000256" key="3">
    <source>
        <dbReference type="ARBA" id="ARBA00022692"/>
    </source>
</evidence>
<evidence type="ECO:0000256" key="7">
    <source>
        <dbReference type="SAM" id="Phobius"/>
    </source>
</evidence>
<dbReference type="OMA" id="VIMAWIV"/>
<feature type="transmembrane region" description="Helical" evidence="7">
    <location>
        <begin position="29"/>
        <end position="51"/>
    </location>
</feature>
<evidence type="ECO:0000259" key="8">
    <source>
        <dbReference type="Pfam" id="PF01699"/>
    </source>
</evidence>
<dbReference type="AlphaFoldDB" id="A2FL53"/>
<sequence length="297" mass="33325">MNLLIIPGVAMFAAGLKWKETVLNKKAQSIGGYFLLLAIISVLFPSIFYHIHGGTDYNCNQCEINGTEPGNQTIQCKYCISRDLKRIYDDPIYKLYAAPLMYITTLLMPVIFIISVVFSVRTHAHIYKVDHVEENSGGMSQLAAIIILALSTVTFSLMAHVMTEKIPEALEKMHFSERFVGLIFYTLIPNAAEYMNAIKFALNGNIGLSMEIGNQGAILTALLEMPALMLISLILFKTKVTDVMFTMIFPVIDIASIVVAVFLRNAILMEKRINYSTGLSFLIIFLLISVVYYFEKF</sequence>
<feature type="transmembrane region" description="Helical" evidence="7">
    <location>
        <begin position="138"/>
        <end position="158"/>
    </location>
</feature>
<dbReference type="KEGG" id="tva:4752111"/>
<dbReference type="GO" id="GO:0012505">
    <property type="term" value="C:endomembrane system"/>
    <property type="evidence" value="ECO:0000318"/>
    <property type="project" value="GO_Central"/>
</dbReference>
<evidence type="ECO:0000313" key="9">
    <source>
        <dbReference type="EMBL" id="EAX94379.1"/>
    </source>
</evidence>
<evidence type="ECO:0000313" key="10">
    <source>
        <dbReference type="Proteomes" id="UP000001542"/>
    </source>
</evidence>
<dbReference type="Proteomes" id="UP000001542">
    <property type="component" value="Unassembled WGS sequence"/>
</dbReference>
<accession>A2FL53</accession>
<evidence type="ECO:0000256" key="2">
    <source>
        <dbReference type="ARBA" id="ARBA00022448"/>
    </source>
</evidence>
<feature type="transmembrane region" description="Helical" evidence="7">
    <location>
        <begin position="243"/>
        <end position="263"/>
    </location>
</feature>
<dbReference type="eggNOG" id="KOG1397">
    <property type="taxonomic scope" value="Eukaryota"/>
</dbReference>
<dbReference type="GO" id="GO:0006874">
    <property type="term" value="P:intracellular calcium ion homeostasis"/>
    <property type="evidence" value="ECO:0000318"/>
    <property type="project" value="GO_Central"/>
</dbReference>
<dbReference type="InterPro" id="IPR004713">
    <property type="entry name" value="CaH_exchang"/>
</dbReference>
<feature type="transmembrane region" description="Helical" evidence="7">
    <location>
        <begin position="179"/>
        <end position="197"/>
    </location>
</feature>
<dbReference type="RefSeq" id="XP_001307309.1">
    <property type="nucleotide sequence ID" value="XM_001307308.1"/>
</dbReference>
<evidence type="ECO:0000256" key="1">
    <source>
        <dbReference type="ARBA" id="ARBA00004127"/>
    </source>
</evidence>
<dbReference type="STRING" id="5722.A2FL53"/>
<protein>
    <submittedName>
        <fullName evidence="9">Sodium/calcium exchanger protein</fullName>
    </submittedName>
</protein>